<reference evidence="2" key="2">
    <citation type="submission" date="2015-01" db="EMBL/GenBank/DDBJ databases">
        <title>Evolutionary Origins and Diversification of the Mycorrhizal Mutualists.</title>
        <authorList>
            <consortium name="DOE Joint Genome Institute"/>
            <consortium name="Mycorrhizal Genomics Consortium"/>
            <person name="Kohler A."/>
            <person name="Kuo A."/>
            <person name="Nagy L.G."/>
            <person name="Floudas D."/>
            <person name="Copeland A."/>
            <person name="Barry K.W."/>
            <person name="Cichocki N."/>
            <person name="Veneault-Fourrey C."/>
            <person name="LaButti K."/>
            <person name="Lindquist E.A."/>
            <person name="Lipzen A."/>
            <person name="Lundell T."/>
            <person name="Morin E."/>
            <person name="Murat C."/>
            <person name="Riley R."/>
            <person name="Ohm R."/>
            <person name="Sun H."/>
            <person name="Tunlid A."/>
            <person name="Henrissat B."/>
            <person name="Grigoriev I.V."/>
            <person name="Hibbett D.S."/>
            <person name="Martin F."/>
        </authorList>
    </citation>
    <scope>NUCLEOTIDE SEQUENCE [LARGE SCALE GENOMIC DNA]</scope>
    <source>
        <strain evidence="2">UH-Slu-Lm8-n1</strain>
    </source>
</reference>
<reference evidence="1 2" key="1">
    <citation type="submission" date="2014-04" db="EMBL/GenBank/DDBJ databases">
        <authorList>
            <consortium name="DOE Joint Genome Institute"/>
            <person name="Kuo A."/>
            <person name="Ruytinx J."/>
            <person name="Rineau F."/>
            <person name="Colpaert J."/>
            <person name="Kohler A."/>
            <person name="Nagy L.G."/>
            <person name="Floudas D."/>
            <person name="Copeland A."/>
            <person name="Barry K.W."/>
            <person name="Cichocki N."/>
            <person name="Veneault-Fourrey C."/>
            <person name="LaButti K."/>
            <person name="Lindquist E.A."/>
            <person name="Lipzen A."/>
            <person name="Lundell T."/>
            <person name="Morin E."/>
            <person name="Murat C."/>
            <person name="Sun H."/>
            <person name="Tunlid A."/>
            <person name="Henrissat B."/>
            <person name="Grigoriev I.V."/>
            <person name="Hibbett D.S."/>
            <person name="Martin F."/>
            <person name="Nordberg H.P."/>
            <person name="Cantor M.N."/>
            <person name="Hua S.X."/>
        </authorList>
    </citation>
    <scope>NUCLEOTIDE SEQUENCE [LARGE SCALE GENOMIC DNA]</scope>
    <source>
        <strain evidence="1 2">UH-Slu-Lm8-n1</strain>
    </source>
</reference>
<sequence length="121" mass="13335">MQPRSLTALSFHGVIKRHLSPTFFSCGVSPPHPDMMYDGSTLSRGCTALKPDHDKRRFSRFLSSSPLPLCAASVVNTMVSSLVADGVLWGDIKCCRVPKLAQYMSFTCSNISDSFLTAQYR</sequence>
<evidence type="ECO:0000313" key="1">
    <source>
        <dbReference type="EMBL" id="KIK40823.1"/>
    </source>
</evidence>
<proteinExistence type="predicted"/>
<protein>
    <submittedName>
        <fullName evidence="1">Uncharacterized protein</fullName>
    </submittedName>
</protein>
<name>A0A0D0BB71_9AGAM</name>
<dbReference type="EMBL" id="KN835289">
    <property type="protein sequence ID" value="KIK40823.1"/>
    <property type="molecule type" value="Genomic_DNA"/>
</dbReference>
<dbReference type="HOGENOM" id="CLU_2039606_0_0_1"/>
<dbReference type="AlphaFoldDB" id="A0A0D0BB71"/>
<keyword evidence="2" id="KW-1185">Reference proteome</keyword>
<gene>
    <name evidence="1" type="ORF">CY34DRAFT_244816</name>
</gene>
<accession>A0A0D0BB71</accession>
<dbReference type="InParanoid" id="A0A0D0BB71"/>
<organism evidence="1 2">
    <name type="scientific">Suillus luteus UH-Slu-Lm8-n1</name>
    <dbReference type="NCBI Taxonomy" id="930992"/>
    <lineage>
        <taxon>Eukaryota</taxon>
        <taxon>Fungi</taxon>
        <taxon>Dikarya</taxon>
        <taxon>Basidiomycota</taxon>
        <taxon>Agaricomycotina</taxon>
        <taxon>Agaricomycetes</taxon>
        <taxon>Agaricomycetidae</taxon>
        <taxon>Boletales</taxon>
        <taxon>Suillineae</taxon>
        <taxon>Suillaceae</taxon>
        <taxon>Suillus</taxon>
    </lineage>
</organism>
<dbReference type="Proteomes" id="UP000054485">
    <property type="component" value="Unassembled WGS sequence"/>
</dbReference>
<evidence type="ECO:0000313" key="2">
    <source>
        <dbReference type="Proteomes" id="UP000054485"/>
    </source>
</evidence>